<gene>
    <name evidence="1" type="ORF">B1A74_08985</name>
</gene>
<name>A0A1V2ZY22_9GAMM</name>
<accession>A0A1V2ZY22</accession>
<dbReference type="InterPro" id="IPR014942">
    <property type="entry name" value="AbiEii"/>
</dbReference>
<keyword evidence="2" id="KW-1185">Reference proteome</keyword>
<dbReference type="STRING" id="252474.B1A74_08985"/>
<sequence length="299" mass="33031">MSTVWLDVSNRIDPLLAEVLGEVGRLAAELGIPFVVVGATARDMVLHHGFGLEVRRATRDIDLALEIAHWDTFQGLEKGLLATGRFRTDRAAQRLLYIAAQQPVRVDLIPFGGIERPAHTISWPPDHVFHLNVQGFADASRTARLVRVRSDPPTDTQCISPAGLALLKLIAWDDGRQDGRRRRDAEDLRYLVETYLDAGNRDRLFREYVGLLDHEDFDYLEAGAYILGGDLASIMAQATRASVIKILEQETAPDGRLQLVGDMVANLPHDPAGTASILRLLEKMLVGIRASETGTPNTE</sequence>
<dbReference type="RefSeq" id="WP_077244434.1">
    <property type="nucleotide sequence ID" value="NZ_MUZR01000035.1"/>
</dbReference>
<dbReference type="Proteomes" id="UP000189177">
    <property type="component" value="Unassembled WGS sequence"/>
</dbReference>
<proteinExistence type="predicted"/>
<comment type="caution">
    <text evidence="1">The sequence shown here is derived from an EMBL/GenBank/DDBJ whole genome shotgun (WGS) entry which is preliminary data.</text>
</comment>
<evidence type="ECO:0008006" key="3">
    <source>
        <dbReference type="Google" id="ProtNLM"/>
    </source>
</evidence>
<dbReference type="Pfam" id="PF08843">
    <property type="entry name" value="AbiEii"/>
    <property type="match status" value="1"/>
</dbReference>
<evidence type="ECO:0000313" key="1">
    <source>
        <dbReference type="EMBL" id="OOC09753.1"/>
    </source>
</evidence>
<dbReference type="OrthoDB" id="5918411at2"/>
<dbReference type="EMBL" id="MUZR01000035">
    <property type="protein sequence ID" value="OOC09753.1"/>
    <property type="molecule type" value="Genomic_DNA"/>
</dbReference>
<evidence type="ECO:0000313" key="2">
    <source>
        <dbReference type="Proteomes" id="UP000189177"/>
    </source>
</evidence>
<dbReference type="AlphaFoldDB" id="A0A1V2ZY22"/>
<protein>
    <recommendedName>
        <fullName evidence="3">Nucleotidyltransferase</fullName>
    </recommendedName>
</protein>
<reference evidence="1 2" key="1">
    <citation type="submission" date="2017-02" db="EMBL/GenBank/DDBJ databases">
        <title>Genomic diversity within the haloalkaliphilic genus Thioalkalivibrio.</title>
        <authorList>
            <person name="Ahn A.-C."/>
            <person name="Meier-Kolthoff J."/>
            <person name="Overmars L."/>
            <person name="Richter M."/>
            <person name="Woyke T."/>
            <person name="Sorokin D.Y."/>
            <person name="Muyzer G."/>
        </authorList>
    </citation>
    <scope>NUCLEOTIDE SEQUENCE [LARGE SCALE GENOMIC DNA]</scope>
    <source>
        <strain evidence="1 2">HL17</strain>
    </source>
</reference>
<organism evidence="1 2">
    <name type="scientific">Thioalkalivibrio halophilus</name>
    <dbReference type="NCBI Taxonomy" id="252474"/>
    <lineage>
        <taxon>Bacteria</taxon>
        <taxon>Pseudomonadati</taxon>
        <taxon>Pseudomonadota</taxon>
        <taxon>Gammaproteobacteria</taxon>
        <taxon>Chromatiales</taxon>
        <taxon>Ectothiorhodospiraceae</taxon>
        <taxon>Thioalkalivibrio</taxon>
    </lineage>
</organism>